<feature type="region of interest" description="Disordered" evidence="1">
    <location>
        <begin position="54"/>
        <end position="118"/>
    </location>
</feature>
<comment type="caution">
    <text evidence="2">The sequence shown here is derived from an EMBL/GenBank/DDBJ whole genome shotgun (WGS) entry which is preliminary data.</text>
</comment>
<dbReference type="EMBL" id="JARKHS020007823">
    <property type="protein sequence ID" value="KAK8781283.1"/>
    <property type="molecule type" value="Genomic_DNA"/>
</dbReference>
<sequence>MSQSQAPPPQLQLAPPHYRHHRAPGQPHHFSPEDFGAAEYPAYEELAGFPCVASSGGASSSSAAGAGGTTPAPPPHPMRLEDAAGGRDSPGSPSSAELQRPACEFAARAGAGGPLPQSLPYPTCLAGEWSSFGSQVASFLT</sequence>
<organism evidence="2 3">
    <name type="scientific">Amblyomma americanum</name>
    <name type="common">Lone star tick</name>
    <dbReference type="NCBI Taxonomy" id="6943"/>
    <lineage>
        <taxon>Eukaryota</taxon>
        <taxon>Metazoa</taxon>
        <taxon>Ecdysozoa</taxon>
        <taxon>Arthropoda</taxon>
        <taxon>Chelicerata</taxon>
        <taxon>Arachnida</taxon>
        <taxon>Acari</taxon>
        <taxon>Parasitiformes</taxon>
        <taxon>Ixodida</taxon>
        <taxon>Ixodoidea</taxon>
        <taxon>Ixodidae</taxon>
        <taxon>Amblyomminae</taxon>
        <taxon>Amblyomma</taxon>
    </lineage>
</organism>
<evidence type="ECO:0000313" key="2">
    <source>
        <dbReference type="EMBL" id="KAK8781283.1"/>
    </source>
</evidence>
<feature type="compositionally biased region" description="Low complexity" evidence="1">
    <location>
        <begin position="54"/>
        <end position="64"/>
    </location>
</feature>
<feature type="compositionally biased region" description="Pro residues" evidence="1">
    <location>
        <begin position="1"/>
        <end position="10"/>
    </location>
</feature>
<gene>
    <name evidence="2" type="ORF">V5799_017374</name>
</gene>
<protein>
    <submittedName>
        <fullName evidence="2">Uncharacterized protein</fullName>
    </submittedName>
</protein>
<proteinExistence type="predicted"/>
<evidence type="ECO:0000313" key="3">
    <source>
        <dbReference type="Proteomes" id="UP001321473"/>
    </source>
</evidence>
<dbReference type="Proteomes" id="UP001321473">
    <property type="component" value="Unassembled WGS sequence"/>
</dbReference>
<reference evidence="2 3" key="1">
    <citation type="journal article" date="2023" name="Arcadia Sci">
        <title>De novo assembly of a long-read Amblyomma americanum tick genome.</title>
        <authorList>
            <person name="Chou S."/>
            <person name="Poskanzer K.E."/>
            <person name="Rollins M."/>
            <person name="Thuy-Boun P.S."/>
        </authorList>
    </citation>
    <scope>NUCLEOTIDE SEQUENCE [LARGE SCALE GENOMIC DNA]</scope>
    <source>
        <strain evidence="2">F_SG_1</strain>
        <tissue evidence="2">Salivary glands</tissue>
    </source>
</reference>
<evidence type="ECO:0000256" key="1">
    <source>
        <dbReference type="SAM" id="MobiDB-lite"/>
    </source>
</evidence>
<feature type="region of interest" description="Disordered" evidence="1">
    <location>
        <begin position="1"/>
        <end position="36"/>
    </location>
</feature>
<keyword evidence="3" id="KW-1185">Reference proteome</keyword>
<name>A0AAQ4F3D1_AMBAM</name>
<accession>A0AAQ4F3D1</accession>
<dbReference type="AlphaFoldDB" id="A0AAQ4F3D1"/>